<gene>
    <name evidence="2" type="ORF">ACIPEN_09095</name>
</gene>
<dbReference type="EMBL" id="JBIUZV010000004">
    <property type="protein sequence ID" value="MFJ3045974.1"/>
    <property type="molecule type" value="Genomic_DNA"/>
</dbReference>
<dbReference type="Pfam" id="PF10029">
    <property type="entry name" value="DUF2271"/>
    <property type="match status" value="1"/>
</dbReference>
<evidence type="ECO:0000256" key="1">
    <source>
        <dbReference type="SAM" id="SignalP"/>
    </source>
</evidence>
<protein>
    <submittedName>
        <fullName evidence="2">DUF2271 domain-containing protein</fullName>
    </submittedName>
</protein>
<reference evidence="2 3" key="1">
    <citation type="submission" date="2024-10" db="EMBL/GenBank/DDBJ databases">
        <title>The Natural Products Discovery Center: Release of the First 8490 Sequenced Strains for Exploring Actinobacteria Biosynthetic Diversity.</title>
        <authorList>
            <person name="Kalkreuter E."/>
            <person name="Kautsar S.A."/>
            <person name="Yang D."/>
            <person name="Bader C.D."/>
            <person name="Teijaro C.N."/>
            <person name="Fluegel L."/>
            <person name="Davis C.M."/>
            <person name="Simpson J.R."/>
            <person name="Lauterbach L."/>
            <person name="Steele A.D."/>
            <person name="Gui C."/>
            <person name="Meng S."/>
            <person name="Li G."/>
            <person name="Viehrig K."/>
            <person name="Ye F."/>
            <person name="Su P."/>
            <person name="Kiefer A.F."/>
            <person name="Nichols A."/>
            <person name="Cepeda A.J."/>
            <person name="Yan W."/>
            <person name="Fan B."/>
            <person name="Jiang Y."/>
            <person name="Adhikari A."/>
            <person name="Zheng C.-J."/>
            <person name="Schuster L."/>
            <person name="Cowan T.M."/>
            <person name="Smanski M.J."/>
            <person name="Chevrette M.G."/>
            <person name="De Carvalho L.P.S."/>
            <person name="Shen B."/>
        </authorList>
    </citation>
    <scope>NUCLEOTIDE SEQUENCE [LARGE SCALE GENOMIC DNA]</scope>
    <source>
        <strain evidence="2 3">NPDC087045</strain>
    </source>
</reference>
<proteinExistence type="predicted"/>
<accession>A0ABW8EWY9</accession>
<feature type="signal peptide" evidence="1">
    <location>
        <begin position="1"/>
        <end position="23"/>
    </location>
</feature>
<feature type="chain" id="PRO_5047346036" evidence="1">
    <location>
        <begin position="24"/>
        <end position="186"/>
    </location>
</feature>
<sequence>MKTAFTRERLLAIPLLLAGLGLAAGQACSAALEVEVTLPDIASAAYHPPYLAAWIERADDKQSVAGTLAVWYDTRLRDNLGKIFLKELRTWWRKAGSTLALPADGVSGPTRGAGVYLLRFSDRQELLAALPEGKYLLAVEVAREQGGRTVLRVPFAWKGTDGITDAGRQDGGAGSELATLKVTAKP</sequence>
<dbReference type="PROSITE" id="PS51257">
    <property type="entry name" value="PROKAR_LIPOPROTEIN"/>
    <property type="match status" value="1"/>
</dbReference>
<keyword evidence="3" id="KW-1185">Reference proteome</keyword>
<evidence type="ECO:0000313" key="3">
    <source>
        <dbReference type="Proteomes" id="UP001617427"/>
    </source>
</evidence>
<evidence type="ECO:0000313" key="2">
    <source>
        <dbReference type="EMBL" id="MFJ3045974.1"/>
    </source>
</evidence>
<dbReference type="RefSeq" id="WP_402699850.1">
    <property type="nucleotide sequence ID" value="NZ_JBIUZV010000004.1"/>
</dbReference>
<name>A0ABW8EWY9_9BURK</name>
<dbReference type="InterPro" id="IPR014469">
    <property type="entry name" value="DUF2271"/>
</dbReference>
<comment type="caution">
    <text evidence="2">The sequence shown here is derived from an EMBL/GenBank/DDBJ whole genome shotgun (WGS) entry which is preliminary data.</text>
</comment>
<keyword evidence="1" id="KW-0732">Signal</keyword>
<dbReference type="Proteomes" id="UP001617427">
    <property type="component" value="Unassembled WGS sequence"/>
</dbReference>
<organism evidence="2 3">
    <name type="scientific">Herbaspirillum chlorophenolicum</name>
    <dbReference type="NCBI Taxonomy" id="211589"/>
    <lineage>
        <taxon>Bacteria</taxon>
        <taxon>Pseudomonadati</taxon>
        <taxon>Pseudomonadota</taxon>
        <taxon>Betaproteobacteria</taxon>
        <taxon>Burkholderiales</taxon>
        <taxon>Oxalobacteraceae</taxon>
        <taxon>Herbaspirillum</taxon>
    </lineage>
</organism>